<sequence length="402" mass="43227">MHSVTQSPADPQFVQNPYAFYDRARVLGPVVHWAEYGMPALLGHAEVTAALRDRRLGRVPPGGLAPFPPHLAAFGRAESLSLLSLEGSDHARLRALVLRAFTARRVAALAPEIEALCHALIDGFPDAGAFDLMAQYATRVPVIVIARLLGVPETACEKLLDWSHAMVAMYRPGVGRDTEEAADRAARDFTAWLNGLMDRPGAEREESLLGTLLGAEAEGALSRDESLACAILLLNAGHEATVHALGNAARLLMEQGDAAVLTHPARVAATVEECLRLVPPLHVFTRHVLHPVTIAGHDFAPGREVACLLGAANRDPAVFRAPDSFGPGRTGPTLTSFGGGVHFCLGAPLARLELQIALRVLFERCHDLRLAEVPALADIYHFHGHDRLMVARDLPATARTLD</sequence>
<dbReference type="PANTHER" id="PTHR46696">
    <property type="entry name" value="P450, PUTATIVE (EUROFUNG)-RELATED"/>
    <property type="match status" value="1"/>
</dbReference>
<dbReference type="InterPro" id="IPR001128">
    <property type="entry name" value="Cyt_P450"/>
</dbReference>
<evidence type="ECO:0000256" key="2">
    <source>
        <dbReference type="RuleBase" id="RU000461"/>
    </source>
</evidence>
<comment type="caution">
    <text evidence="3">The sequence shown here is derived from an EMBL/GenBank/DDBJ whole genome shotgun (WGS) entry which is preliminary data.</text>
</comment>
<dbReference type="GO" id="GO:0005506">
    <property type="term" value="F:iron ion binding"/>
    <property type="evidence" value="ECO:0007669"/>
    <property type="project" value="InterPro"/>
</dbReference>
<dbReference type="EMBL" id="QGKU01000050">
    <property type="protein sequence ID" value="PWR01456.1"/>
    <property type="molecule type" value="Genomic_DNA"/>
</dbReference>
<dbReference type="InterPro" id="IPR036396">
    <property type="entry name" value="Cyt_P450_sf"/>
</dbReference>
<proteinExistence type="inferred from homology"/>
<dbReference type="GO" id="GO:0036199">
    <property type="term" value="F:cholest-4-en-3-one 26-monooxygenase activity"/>
    <property type="evidence" value="ECO:0007669"/>
    <property type="project" value="TreeGrafter"/>
</dbReference>
<evidence type="ECO:0000313" key="4">
    <source>
        <dbReference type="Proteomes" id="UP000245680"/>
    </source>
</evidence>
<protein>
    <submittedName>
        <fullName evidence="3">Cytochrome P450</fullName>
    </submittedName>
</protein>
<keyword evidence="2" id="KW-0560">Oxidoreductase</keyword>
<name>A0A2V2LDT0_9RHOB</name>
<dbReference type="AlphaFoldDB" id="A0A2V2LDT0"/>
<accession>A0A2V2LDT0</accession>
<dbReference type="PROSITE" id="PS00086">
    <property type="entry name" value="CYTOCHROME_P450"/>
    <property type="match status" value="1"/>
</dbReference>
<dbReference type="Pfam" id="PF00067">
    <property type="entry name" value="p450"/>
    <property type="match status" value="1"/>
</dbReference>
<dbReference type="Proteomes" id="UP000245680">
    <property type="component" value="Unassembled WGS sequence"/>
</dbReference>
<comment type="similarity">
    <text evidence="1 2">Belongs to the cytochrome P450 family.</text>
</comment>
<dbReference type="PRINTS" id="PR00359">
    <property type="entry name" value="BP450"/>
</dbReference>
<reference evidence="3 4" key="1">
    <citation type="submission" date="2018-05" db="EMBL/GenBank/DDBJ databases">
        <title>Rhodobacteraceae gen. nov., sp. nov. isolated from sea water.</title>
        <authorList>
            <person name="Ren Y."/>
        </authorList>
    </citation>
    <scope>NUCLEOTIDE SEQUENCE [LARGE SCALE GENOMIC DNA]</scope>
    <source>
        <strain evidence="3 4">TG-679</strain>
    </source>
</reference>
<organism evidence="3 4">
    <name type="scientific">Meridianimarinicoccus roseus</name>
    <dbReference type="NCBI Taxonomy" id="2072018"/>
    <lineage>
        <taxon>Bacteria</taxon>
        <taxon>Pseudomonadati</taxon>
        <taxon>Pseudomonadota</taxon>
        <taxon>Alphaproteobacteria</taxon>
        <taxon>Rhodobacterales</taxon>
        <taxon>Paracoccaceae</taxon>
        <taxon>Meridianimarinicoccus</taxon>
    </lineage>
</organism>
<dbReference type="Gene3D" id="1.10.630.10">
    <property type="entry name" value="Cytochrome P450"/>
    <property type="match status" value="1"/>
</dbReference>
<dbReference type="RefSeq" id="WP_109812839.1">
    <property type="nucleotide sequence ID" value="NZ_QGKU01000050.1"/>
</dbReference>
<dbReference type="CDD" id="cd20625">
    <property type="entry name" value="CYP164-like"/>
    <property type="match status" value="1"/>
</dbReference>
<evidence type="ECO:0000256" key="1">
    <source>
        <dbReference type="ARBA" id="ARBA00010617"/>
    </source>
</evidence>
<keyword evidence="2" id="KW-0479">Metal-binding</keyword>
<dbReference type="PRINTS" id="PR00385">
    <property type="entry name" value="P450"/>
</dbReference>
<dbReference type="SUPFAM" id="SSF48264">
    <property type="entry name" value="Cytochrome P450"/>
    <property type="match status" value="1"/>
</dbReference>
<dbReference type="OrthoDB" id="9801155at2"/>
<dbReference type="GO" id="GO:0020037">
    <property type="term" value="F:heme binding"/>
    <property type="evidence" value="ECO:0007669"/>
    <property type="project" value="InterPro"/>
</dbReference>
<dbReference type="GO" id="GO:0006707">
    <property type="term" value="P:cholesterol catabolic process"/>
    <property type="evidence" value="ECO:0007669"/>
    <property type="project" value="TreeGrafter"/>
</dbReference>
<keyword evidence="4" id="KW-1185">Reference proteome</keyword>
<dbReference type="GO" id="GO:0008395">
    <property type="term" value="F:steroid hydroxylase activity"/>
    <property type="evidence" value="ECO:0007669"/>
    <property type="project" value="TreeGrafter"/>
</dbReference>
<dbReference type="PANTHER" id="PTHR46696:SF4">
    <property type="entry name" value="BIOTIN BIOSYNTHESIS CYTOCHROME P450"/>
    <property type="match status" value="1"/>
</dbReference>
<dbReference type="InterPro" id="IPR002397">
    <property type="entry name" value="Cyt_P450_B"/>
</dbReference>
<keyword evidence="2" id="KW-0503">Monooxygenase</keyword>
<keyword evidence="2" id="KW-0349">Heme</keyword>
<keyword evidence="2" id="KW-0408">Iron</keyword>
<dbReference type="InterPro" id="IPR017972">
    <property type="entry name" value="Cyt_P450_CS"/>
</dbReference>
<gene>
    <name evidence="3" type="ORF">DKT77_16815</name>
</gene>
<evidence type="ECO:0000313" key="3">
    <source>
        <dbReference type="EMBL" id="PWR01456.1"/>
    </source>
</evidence>